<gene>
    <name evidence="1" type="ORF">MRB53_025526</name>
</gene>
<evidence type="ECO:0000313" key="1">
    <source>
        <dbReference type="EMBL" id="KAJ8632190.1"/>
    </source>
</evidence>
<name>A0ACC2LFF2_PERAE</name>
<comment type="caution">
    <text evidence="1">The sequence shown here is derived from an EMBL/GenBank/DDBJ whole genome shotgun (WGS) entry which is preliminary data.</text>
</comment>
<evidence type="ECO:0000313" key="2">
    <source>
        <dbReference type="Proteomes" id="UP001234297"/>
    </source>
</evidence>
<dbReference type="EMBL" id="CM056816">
    <property type="protein sequence ID" value="KAJ8632190.1"/>
    <property type="molecule type" value="Genomic_DNA"/>
</dbReference>
<keyword evidence="2" id="KW-1185">Reference proteome</keyword>
<proteinExistence type="predicted"/>
<reference evidence="1 2" key="1">
    <citation type="journal article" date="2022" name="Hortic Res">
        <title>A haplotype resolved chromosomal level avocado genome allows analysis of novel avocado genes.</title>
        <authorList>
            <person name="Nath O."/>
            <person name="Fletcher S.J."/>
            <person name="Hayward A."/>
            <person name="Shaw L.M."/>
            <person name="Masouleh A.K."/>
            <person name="Furtado A."/>
            <person name="Henry R.J."/>
            <person name="Mitter N."/>
        </authorList>
    </citation>
    <scope>NUCLEOTIDE SEQUENCE [LARGE SCALE GENOMIC DNA]</scope>
    <source>
        <strain evidence="2">cv. Hass</strain>
    </source>
</reference>
<sequence length="290" mass="31686">MAGTDLQQVILSGLDTSYDAIVTSLTTTLVDTTMEDFQAHPLAFESRLHSQNQVDELTPSVNIAAKTSQGHGRGFSPTSSNRGRNSTNCGRGTGRTTTRTGPRSNAGLVNCAVARTTRLGHFDSGATNHVTFGFSNLSIRSEYHGPDQLQLGNGAGLPISHVGMSSFSVGSLTFKPKDIFHIPNISKNLLSVSKFTHDNDVIFEFHPDFFLVKDRRTGKVVLQGPNKQGLYRLNKSSHVNLSSPSAYIGERTSMNLWHQRLGHPMMRTLKEVVAAHSLPIHNKKLAFCRS</sequence>
<organism evidence="1 2">
    <name type="scientific">Persea americana</name>
    <name type="common">Avocado</name>
    <dbReference type="NCBI Taxonomy" id="3435"/>
    <lineage>
        <taxon>Eukaryota</taxon>
        <taxon>Viridiplantae</taxon>
        <taxon>Streptophyta</taxon>
        <taxon>Embryophyta</taxon>
        <taxon>Tracheophyta</taxon>
        <taxon>Spermatophyta</taxon>
        <taxon>Magnoliopsida</taxon>
        <taxon>Magnoliidae</taxon>
        <taxon>Laurales</taxon>
        <taxon>Lauraceae</taxon>
        <taxon>Persea</taxon>
    </lineage>
</organism>
<dbReference type="Proteomes" id="UP001234297">
    <property type="component" value="Chromosome 8"/>
</dbReference>
<accession>A0ACC2LFF2</accession>
<protein>
    <submittedName>
        <fullName evidence="1">Uncharacterized protein</fullName>
    </submittedName>
</protein>